<keyword evidence="7" id="KW-0449">Lipoprotein</keyword>
<keyword evidence="6" id="KW-0325">Glycoprotein</keyword>
<evidence type="ECO:0000313" key="13">
    <source>
        <dbReference type="Proteomes" id="UP000033483"/>
    </source>
</evidence>
<dbReference type="Pfam" id="PF20238">
    <property type="entry name" value="BIM1-like_dom"/>
    <property type="match status" value="1"/>
</dbReference>
<keyword evidence="5 9" id="KW-0472">Membrane</keyword>
<proteinExistence type="predicted"/>
<evidence type="ECO:0000256" key="8">
    <source>
        <dbReference type="SAM" id="MobiDB-lite"/>
    </source>
</evidence>
<gene>
    <name evidence="12" type="ORF">TD95_003829</name>
</gene>
<accession>A0A0F4ZHI4</accession>
<feature type="signal peptide" evidence="10">
    <location>
        <begin position="1"/>
        <end position="19"/>
    </location>
</feature>
<keyword evidence="9" id="KW-1133">Transmembrane helix</keyword>
<dbReference type="AlphaFoldDB" id="A0A0F4ZHI4"/>
<name>A0A0F4ZHI4_9PEZI</name>
<dbReference type="PANTHER" id="PTHR34992:SF5">
    <property type="entry name" value="ANCHORED PROTEIN, PUTATIVE (AFU_ORTHOLOGUE AFUA_6G02800)-RELATED"/>
    <property type="match status" value="1"/>
</dbReference>
<reference evidence="12 13" key="1">
    <citation type="submission" date="2015-03" db="EMBL/GenBank/DDBJ databases">
        <authorList>
            <person name="Radwan O."/>
            <person name="Al-Naeli F.A."/>
            <person name="Rendon G.A."/>
            <person name="Fields C."/>
        </authorList>
    </citation>
    <scope>NUCLEOTIDE SEQUENCE [LARGE SCALE GENOMIC DNA]</scope>
    <source>
        <strain evidence="12">CR-DP1</strain>
    </source>
</reference>
<keyword evidence="4 10" id="KW-0732">Signal</keyword>
<dbReference type="EMBL" id="LAEV01000594">
    <property type="protein sequence ID" value="KKA29997.1"/>
    <property type="molecule type" value="Genomic_DNA"/>
</dbReference>
<dbReference type="CDD" id="cd21176">
    <property type="entry name" value="LPMO_auxiliary-like"/>
    <property type="match status" value="1"/>
</dbReference>
<evidence type="ECO:0000259" key="11">
    <source>
        <dbReference type="Pfam" id="PF20238"/>
    </source>
</evidence>
<dbReference type="PANTHER" id="PTHR34992">
    <property type="entry name" value="HYPHAL ANASTAMOSIS-7 PROTEIN"/>
    <property type="match status" value="1"/>
</dbReference>
<dbReference type="Proteomes" id="UP000033483">
    <property type="component" value="Unassembled WGS sequence"/>
</dbReference>
<organism evidence="12 13">
    <name type="scientific">Thielaviopsis punctulata</name>
    <dbReference type="NCBI Taxonomy" id="72032"/>
    <lineage>
        <taxon>Eukaryota</taxon>
        <taxon>Fungi</taxon>
        <taxon>Dikarya</taxon>
        <taxon>Ascomycota</taxon>
        <taxon>Pezizomycotina</taxon>
        <taxon>Sordariomycetes</taxon>
        <taxon>Hypocreomycetidae</taxon>
        <taxon>Microascales</taxon>
        <taxon>Ceratocystidaceae</taxon>
        <taxon>Thielaviopsis</taxon>
    </lineage>
</organism>
<evidence type="ECO:0000313" key="12">
    <source>
        <dbReference type="EMBL" id="KKA29997.1"/>
    </source>
</evidence>
<evidence type="ECO:0000256" key="3">
    <source>
        <dbReference type="ARBA" id="ARBA00022622"/>
    </source>
</evidence>
<keyword evidence="3" id="KW-0336">GPI-anchor</keyword>
<keyword evidence="13" id="KW-1185">Reference proteome</keyword>
<dbReference type="InterPro" id="IPR046530">
    <property type="entry name" value="BIM1-like_dom"/>
</dbReference>
<evidence type="ECO:0000256" key="4">
    <source>
        <dbReference type="ARBA" id="ARBA00022729"/>
    </source>
</evidence>
<evidence type="ECO:0000256" key="9">
    <source>
        <dbReference type="SAM" id="Phobius"/>
    </source>
</evidence>
<evidence type="ECO:0000256" key="6">
    <source>
        <dbReference type="ARBA" id="ARBA00023180"/>
    </source>
</evidence>
<dbReference type="GO" id="GO:0098552">
    <property type="term" value="C:side of membrane"/>
    <property type="evidence" value="ECO:0007669"/>
    <property type="project" value="UniProtKB-KW"/>
</dbReference>
<comment type="subcellular location">
    <subcellularLocation>
        <location evidence="1">Cell membrane</location>
        <topology evidence="1">Lipid-anchor</topology>
        <topology evidence="1">GPI-anchor</topology>
    </subcellularLocation>
</comment>
<comment type="caution">
    <text evidence="12">The sequence shown here is derived from an EMBL/GenBank/DDBJ whole genome shotgun (WGS) entry which is preliminary data.</text>
</comment>
<evidence type="ECO:0000256" key="1">
    <source>
        <dbReference type="ARBA" id="ARBA00004609"/>
    </source>
</evidence>
<evidence type="ECO:0000256" key="10">
    <source>
        <dbReference type="SAM" id="SignalP"/>
    </source>
</evidence>
<evidence type="ECO:0000256" key="2">
    <source>
        <dbReference type="ARBA" id="ARBA00022475"/>
    </source>
</evidence>
<feature type="region of interest" description="Disordered" evidence="8">
    <location>
        <begin position="189"/>
        <end position="212"/>
    </location>
</feature>
<keyword evidence="2" id="KW-1003">Cell membrane</keyword>
<feature type="chain" id="PRO_5002482660" description="Copper acquisition factor BIM1-like domain-containing protein" evidence="10">
    <location>
        <begin position="20"/>
        <end position="274"/>
    </location>
</feature>
<keyword evidence="9" id="KW-0812">Transmembrane</keyword>
<dbReference type="GO" id="GO:0005886">
    <property type="term" value="C:plasma membrane"/>
    <property type="evidence" value="ECO:0007669"/>
    <property type="project" value="UniProtKB-SubCell"/>
</dbReference>
<evidence type="ECO:0000256" key="5">
    <source>
        <dbReference type="ARBA" id="ARBA00023136"/>
    </source>
</evidence>
<protein>
    <recommendedName>
        <fullName evidence="11">Copper acquisition factor BIM1-like domain-containing protein</fullName>
    </recommendedName>
</protein>
<feature type="transmembrane region" description="Helical" evidence="9">
    <location>
        <begin position="220"/>
        <end position="241"/>
    </location>
</feature>
<evidence type="ECO:0000256" key="7">
    <source>
        <dbReference type="ARBA" id="ARBA00023288"/>
    </source>
</evidence>
<dbReference type="InterPro" id="IPR046936">
    <property type="entry name" value="BIM1-like"/>
</dbReference>
<feature type="domain" description="Copper acquisition factor BIM1-like" evidence="11">
    <location>
        <begin position="28"/>
        <end position="170"/>
    </location>
</feature>
<dbReference type="OrthoDB" id="2587363at2759"/>
<sequence>MRFSSAAAVFVAAVSRATAASDDAAEDMGPAAFMWPQDRVWNAAADNTAPCGSVARAGSRTQFPLTNGRLALVAQDESAAIHIGVSYHDDPTSLDDFDIFTDPSELADLDPGHTCVTVPDAPSNITAGSNATFTLFYMLPDSGEVYYACADIEYVETSAFTTAIPCFNATTEDPDVQVDSDVNSSVADSAAADDYHSESDLEAWGADGDKSSGLSPGAKAGVAVGAVAGAAVLAVVGVLMWRRRKAGKAAAVAPAMTQKQWDVEHGSDSASQRS</sequence>